<dbReference type="Pfam" id="PF07589">
    <property type="entry name" value="PEP-CTERM"/>
    <property type="match status" value="1"/>
</dbReference>
<accession>A0A2W5A2A0</accession>
<dbReference type="AlphaFoldDB" id="A0A2W5A2A0"/>
<proteinExistence type="predicted"/>
<reference evidence="3 4" key="1">
    <citation type="submission" date="2017-08" db="EMBL/GenBank/DDBJ databases">
        <title>Infants hospitalized years apart are colonized by the same room-sourced microbial strains.</title>
        <authorList>
            <person name="Brooks B."/>
            <person name="Olm M.R."/>
            <person name="Firek B.A."/>
            <person name="Baker R."/>
            <person name="Thomas B.C."/>
            <person name="Morowitz M.J."/>
            <person name="Banfield J.F."/>
        </authorList>
    </citation>
    <scope>NUCLEOTIDE SEQUENCE [LARGE SCALE GENOMIC DNA]</scope>
    <source>
        <strain evidence="3">S2_018_000_R2_101</strain>
    </source>
</reference>
<dbReference type="Proteomes" id="UP000249066">
    <property type="component" value="Unassembled WGS sequence"/>
</dbReference>
<name>A0A2W5A2A0_9SPHN</name>
<comment type="caution">
    <text evidence="3">The sequence shown here is derived from an EMBL/GenBank/DDBJ whole genome shotgun (WGS) entry which is preliminary data.</text>
</comment>
<organism evidence="3 4">
    <name type="scientific">Sphingomonas sanxanigenens</name>
    <dbReference type="NCBI Taxonomy" id="397260"/>
    <lineage>
        <taxon>Bacteria</taxon>
        <taxon>Pseudomonadati</taxon>
        <taxon>Pseudomonadota</taxon>
        <taxon>Alphaproteobacteria</taxon>
        <taxon>Sphingomonadales</taxon>
        <taxon>Sphingomonadaceae</taxon>
        <taxon>Sphingomonas</taxon>
    </lineage>
</organism>
<dbReference type="InterPro" id="IPR013424">
    <property type="entry name" value="Ice-binding_C"/>
</dbReference>
<dbReference type="NCBIfam" id="TIGR02595">
    <property type="entry name" value="PEP_CTERM"/>
    <property type="match status" value="1"/>
</dbReference>
<dbReference type="NCBIfam" id="NF035944">
    <property type="entry name" value="PEPxxWA-CTERM"/>
    <property type="match status" value="1"/>
</dbReference>
<feature type="transmembrane region" description="Helical" evidence="1">
    <location>
        <begin position="12"/>
        <end position="29"/>
    </location>
</feature>
<sequence>MFFGDPAGVPEPATWAMLVAGFGLTGFAMRRRTKRVAIA</sequence>
<keyword evidence="1" id="KW-0812">Transmembrane</keyword>
<gene>
    <name evidence="3" type="ORF">DI623_14690</name>
</gene>
<keyword evidence="1" id="KW-0472">Membrane</keyword>
<protein>
    <recommendedName>
        <fullName evidence="2">Ice-binding protein C-terminal domain-containing protein</fullName>
    </recommendedName>
</protein>
<evidence type="ECO:0000256" key="1">
    <source>
        <dbReference type="SAM" id="Phobius"/>
    </source>
</evidence>
<evidence type="ECO:0000259" key="2">
    <source>
        <dbReference type="Pfam" id="PF07589"/>
    </source>
</evidence>
<dbReference type="EMBL" id="QFNN01000130">
    <property type="protein sequence ID" value="PZO87467.1"/>
    <property type="molecule type" value="Genomic_DNA"/>
</dbReference>
<keyword evidence="1" id="KW-1133">Transmembrane helix</keyword>
<feature type="domain" description="Ice-binding protein C-terminal" evidence="2">
    <location>
        <begin position="9"/>
        <end position="32"/>
    </location>
</feature>
<evidence type="ECO:0000313" key="3">
    <source>
        <dbReference type="EMBL" id="PZO87467.1"/>
    </source>
</evidence>
<evidence type="ECO:0000313" key="4">
    <source>
        <dbReference type="Proteomes" id="UP000249066"/>
    </source>
</evidence>